<evidence type="ECO:0000313" key="2">
    <source>
        <dbReference type="EMBL" id="CAF1932353.1"/>
    </source>
</evidence>
<evidence type="ECO:0000256" key="1">
    <source>
        <dbReference type="SAM" id="MobiDB-lite"/>
    </source>
</evidence>
<reference evidence="2" key="3">
    <citation type="submission" date="2021-01" db="EMBL/GenBank/DDBJ databases">
        <authorList>
            <consortium name="Genoscope - CEA"/>
            <person name="William W."/>
        </authorList>
    </citation>
    <scope>NUCLEOTIDE SEQUENCE</scope>
</reference>
<dbReference type="Gramene" id="CDY24588">
    <property type="protein sequence ID" value="CDY24588"/>
    <property type="gene ID" value="GSBRNA2T00026928001"/>
</dbReference>
<dbReference type="EMBL" id="HG994369">
    <property type="protein sequence ID" value="CAF1932353.1"/>
    <property type="molecule type" value="Genomic_DNA"/>
</dbReference>
<protein>
    <submittedName>
        <fullName evidence="2">(rape) hypothetical protein</fullName>
    </submittedName>
    <submittedName>
        <fullName evidence="3">BnaC05g32720D protein</fullName>
    </submittedName>
</protein>
<dbReference type="EMBL" id="LK032161">
    <property type="protein sequence ID" value="CDY24588.1"/>
    <property type="molecule type" value="Genomic_DNA"/>
</dbReference>
<organism evidence="3 4">
    <name type="scientific">Brassica napus</name>
    <name type="common">Rape</name>
    <dbReference type="NCBI Taxonomy" id="3708"/>
    <lineage>
        <taxon>Eukaryota</taxon>
        <taxon>Viridiplantae</taxon>
        <taxon>Streptophyta</taxon>
        <taxon>Embryophyta</taxon>
        <taxon>Tracheophyta</taxon>
        <taxon>Spermatophyta</taxon>
        <taxon>Magnoliopsida</taxon>
        <taxon>eudicotyledons</taxon>
        <taxon>Gunneridae</taxon>
        <taxon>Pentapetalae</taxon>
        <taxon>rosids</taxon>
        <taxon>malvids</taxon>
        <taxon>Brassicales</taxon>
        <taxon>Brassicaceae</taxon>
        <taxon>Brassiceae</taxon>
        <taxon>Brassica</taxon>
    </lineage>
</organism>
<reference evidence="3" key="2">
    <citation type="submission" date="2014-06" db="EMBL/GenBank/DDBJ databases">
        <authorList>
            <person name="Genoscope - CEA"/>
        </authorList>
    </citation>
    <scope>NUCLEOTIDE SEQUENCE</scope>
</reference>
<name>A0A078GJ26_BRANA</name>
<feature type="region of interest" description="Disordered" evidence="1">
    <location>
        <begin position="16"/>
        <end position="76"/>
    </location>
</feature>
<evidence type="ECO:0000313" key="4">
    <source>
        <dbReference type="Proteomes" id="UP000028999"/>
    </source>
</evidence>
<gene>
    <name evidence="3" type="primary">BnaC05g32720D</name>
    <name evidence="2" type="ORF">DARMORV10_C05P44650.1</name>
    <name evidence="3" type="ORF">GSBRNA2T00026928001</name>
</gene>
<reference evidence="3 4" key="1">
    <citation type="journal article" date="2014" name="Science">
        <title>Plant genetics. Early allopolyploid evolution in the post-Neolithic Brassica napus oilseed genome.</title>
        <authorList>
            <person name="Chalhoub B."/>
            <person name="Denoeud F."/>
            <person name="Liu S."/>
            <person name="Parkin I.A."/>
            <person name="Tang H."/>
            <person name="Wang X."/>
            <person name="Chiquet J."/>
            <person name="Belcram H."/>
            <person name="Tong C."/>
            <person name="Samans B."/>
            <person name="Correa M."/>
            <person name="Da Silva C."/>
            <person name="Just J."/>
            <person name="Falentin C."/>
            <person name="Koh C.S."/>
            <person name="Le Clainche I."/>
            <person name="Bernard M."/>
            <person name="Bento P."/>
            <person name="Noel B."/>
            <person name="Labadie K."/>
            <person name="Alberti A."/>
            <person name="Charles M."/>
            <person name="Arnaud D."/>
            <person name="Guo H."/>
            <person name="Daviaud C."/>
            <person name="Alamery S."/>
            <person name="Jabbari K."/>
            <person name="Zhao M."/>
            <person name="Edger P.P."/>
            <person name="Chelaifa H."/>
            <person name="Tack D."/>
            <person name="Lassalle G."/>
            <person name="Mestiri I."/>
            <person name="Schnel N."/>
            <person name="Le Paslier M.C."/>
            <person name="Fan G."/>
            <person name="Renault V."/>
            <person name="Bayer P.E."/>
            <person name="Golicz A.A."/>
            <person name="Manoli S."/>
            <person name="Lee T.H."/>
            <person name="Thi V.H."/>
            <person name="Chalabi S."/>
            <person name="Hu Q."/>
            <person name="Fan C."/>
            <person name="Tollenaere R."/>
            <person name="Lu Y."/>
            <person name="Battail C."/>
            <person name="Shen J."/>
            <person name="Sidebottom C.H."/>
            <person name="Wang X."/>
            <person name="Canaguier A."/>
            <person name="Chauveau A."/>
            <person name="Berard A."/>
            <person name="Deniot G."/>
            <person name="Guan M."/>
            <person name="Liu Z."/>
            <person name="Sun F."/>
            <person name="Lim Y.P."/>
            <person name="Lyons E."/>
            <person name="Town C.D."/>
            <person name="Bancroft I."/>
            <person name="Wang X."/>
            <person name="Meng J."/>
            <person name="Ma J."/>
            <person name="Pires J.C."/>
            <person name="King G.J."/>
            <person name="Brunel D."/>
            <person name="Delourme R."/>
            <person name="Renard M."/>
            <person name="Aury J.M."/>
            <person name="Adams K.L."/>
            <person name="Batley J."/>
            <person name="Snowdon R.J."/>
            <person name="Tost J."/>
            <person name="Edwards D."/>
            <person name="Zhou Y."/>
            <person name="Hua W."/>
            <person name="Sharpe A.G."/>
            <person name="Paterson A.H."/>
            <person name="Guan C."/>
            <person name="Wincker P."/>
        </authorList>
    </citation>
    <scope>NUCLEOTIDE SEQUENCE [LARGE SCALE GENOMIC DNA]</scope>
    <source>
        <strain evidence="4">cv. Darmor-bzh</strain>
    </source>
</reference>
<sequence>MLSKCCRRCVAAEELAAQTQDGGDDNQGNDAQSAGRSNEAADGEEHGVLDNDHDIDIESDAESVFYSPASGPNRRW</sequence>
<dbReference type="Proteomes" id="UP000028999">
    <property type="component" value="Unassembled WGS sequence"/>
</dbReference>
<dbReference type="AlphaFoldDB" id="A0A078GJ26"/>
<feature type="compositionally biased region" description="Basic and acidic residues" evidence="1">
    <location>
        <begin position="43"/>
        <end position="56"/>
    </location>
</feature>
<dbReference type="Proteomes" id="UP001295469">
    <property type="component" value="Chromosome C05"/>
</dbReference>
<proteinExistence type="predicted"/>
<accession>A0A078GJ26</accession>
<feature type="compositionally biased region" description="Low complexity" evidence="1">
    <location>
        <begin position="16"/>
        <end position="32"/>
    </location>
</feature>
<dbReference type="PaxDb" id="3708-A0A078GJ26"/>
<evidence type="ECO:0000313" key="3">
    <source>
        <dbReference type="EMBL" id="CDY24588.1"/>
    </source>
</evidence>
<keyword evidence="4" id="KW-1185">Reference proteome</keyword>